<dbReference type="Pfam" id="PF00046">
    <property type="entry name" value="Homeodomain"/>
    <property type="match status" value="1"/>
</dbReference>
<comment type="similarity">
    <text evidence="2">Belongs to the paired homeobox family.</text>
</comment>
<feature type="region of interest" description="Disordered" evidence="11">
    <location>
        <begin position="180"/>
        <end position="211"/>
    </location>
</feature>
<dbReference type="SMART" id="SM00389">
    <property type="entry name" value="HOX"/>
    <property type="match status" value="1"/>
</dbReference>
<dbReference type="InterPro" id="IPR009057">
    <property type="entry name" value="Homeodomain-like_sf"/>
</dbReference>
<proteinExistence type="inferred from homology"/>
<sequence length="306" mass="34953">NIISFTFNSSISKHTTLQTFAILSLVLMCTKTMMANDKSPFSIDWILRKESGLDRVDKIKNVIRVYEQANPFRYPSCYKDLSLVKYKLDKCCPPSRQNPLHTLQRSRSPVSPAKSHTTISSISKPPSPLHSSCTCHTKVDIKDGGHVVEKSGYEDHNMNSYDDVFVEERITMTSLNTKAKDLSRSLSTSSSNCSDLSAPSPRSDEEGSETFAHGRRNRTIFTKKQASELERVFQTTHYPDLKCRHEISKVTKLSENRIQVWFQNRRAKWRRTEKTWGEGSVMAKYGLYGAMVRHSLKTRKSENETS</sequence>
<dbReference type="AlphaFoldDB" id="A0A7M6DKH0"/>
<accession>A0A7M6DKH0</accession>
<comment type="subcellular location">
    <subcellularLocation>
        <location evidence="1 9 10">Nucleus</location>
    </subcellularLocation>
</comment>
<dbReference type="Proteomes" id="UP000594262">
    <property type="component" value="Unplaced"/>
</dbReference>
<dbReference type="PANTHER" id="PTHR46892">
    <property type="entry name" value="VISUAL SYSTEM HOMEOBOX 2"/>
    <property type="match status" value="1"/>
</dbReference>
<dbReference type="CDD" id="cd00086">
    <property type="entry name" value="homeodomain"/>
    <property type="match status" value="1"/>
</dbReference>
<feature type="DNA-binding region" description="Homeobox" evidence="9">
    <location>
        <begin position="214"/>
        <end position="273"/>
    </location>
</feature>
<dbReference type="InterPro" id="IPR052294">
    <property type="entry name" value="VSX_homeobox_regulators"/>
</dbReference>
<name>A0A7M6DKH0_9CNID</name>
<dbReference type="InterPro" id="IPR017970">
    <property type="entry name" value="Homeobox_CS"/>
</dbReference>
<reference evidence="14" key="1">
    <citation type="submission" date="2021-01" db="UniProtKB">
        <authorList>
            <consortium name="EnsemblMetazoa"/>
        </authorList>
    </citation>
    <scope>IDENTIFICATION</scope>
</reference>
<evidence type="ECO:0000313" key="15">
    <source>
        <dbReference type="Proteomes" id="UP000594262"/>
    </source>
</evidence>
<evidence type="ECO:0000256" key="5">
    <source>
        <dbReference type="ARBA" id="ARBA00023125"/>
    </source>
</evidence>
<evidence type="ECO:0000256" key="6">
    <source>
        <dbReference type="ARBA" id="ARBA00023155"/>
    </source>
</evidence>
<evidence type="ECO:0000256" key="3">
    <source>
        <dbReference type="ARBA" id="ARBA00022473"/>
    </source>
</evidence>
<evidence type="ECO:0000256" key="7">
    <source>
        <dbReference type="ARBA" id="ARBA00023163"/>
    </source>
</evidence>
<evidence type="ECO:0000256" key="2">
    <source>
        <dbReference type="ARBA" id="ARBA00005733"/>
    </source>
</evidence>
<evidence type="ECO:0000256" key="8">
    <source>
        <dbReference type="ARBA" id="ARBA00023242"/>
    </source>
</evidence>
<dbReference type="SUPFAM" id="SSF46689">
    <property type="entry name" value="Homeodomain-like"/>
    <property type="match status" value="1"/>
</dbReference>
<keyword evidence="15" id="KW-1185">Reference proteome</keyword>
<keyword evidence="5 9" id="KW-0238">DNA-binding</keyword>
<keyword evidence="7" id="KW-0804">Transcription</keyword>
<evidence type="ECO:0000256" key="4">
    <source>
        <dbReference type="ARBA" id="ARBA00023015"/>
    </source>
</evidence>
<evidence type="ECO:0000256" key="11">
    <source>
        <dbReference type="SAM" id="MobiDB-lite"/>
    </source>
</evidence>
<dbReference type="OrthoDB" id="5982718at2759"/>
<dbReference type="Gene3D" id="1.10.10.60">
    <property type="entry name" value="Homeodomain-like"/>
    <property type="match status" value="1"/>
</dbReference>
<feature type="domain" description="Homeobox" evidence="12">
    <location>
        <begin position="212"/>
        <end position="272"/>
    </location>
</feature>
<keyword evidence="8 9" id="KW-0539">Nucleus</keyword>
<dbReference type="PROSITE" id="PS51496">
    <property type="entry name" value="CVC"/>
    <property type="match status" value="1"/>
</dbReference>
<dbReference type="EnsemblMetazoa" id="CLYHEMT013985.1">
    <property type="protein sequence ID" value="CLYHEMP013985.1"/>
    <property type="gene ID" value="CLYHEMG013985"/>
</dbReference>
<keyword evidence="6 9" id="KW-0371">Homeobox</keyword>
<feature type="compositionally biased region" description="Low complexity" evidence="11">
    <location>
        <begin position="114"/>
        <end position="125"/>
    </location>
</feature>
<dbReference type="PANTHER" id="PTHR46892:SF3">
    <property type="entry name" value="VISUAL SYSTEM HOMEOBOX 2"/>
    <property type="match status" value="1"/>
</dbReference>
<evidence type="ECO:0000259" key="12">
    <source>
        <dbReference type="PROSITE" id="PS50071"/>
    </source>
</evidence>
<evidence type="ECO:0000259" key="13">
    <source>
        <dbReference type="PROSITE" id="PS51496"/>
    </source>
</evidence>
<evidence type="ECO:0000313" key="14">
    <source>
        <dbReference type="EnsemblMetazoa" id="CLYHEMP013985.1"/>
    </source>
</evidence>
<dbReference type="GO" id="GO:0005634">
    <property type="term" value="C:nucleus"/>
    <property type="evidence" value="ECO:0007669"/>
    <property type="project" value="UniProtKB-SubCell"/>
</dbReference>
<dbReference type="GO" id="GO:1990837">
    <property type="term" value="F:sequence-specific double-stranded DNA binding"/>
    <property type="evidence" value="ECO:0007669"/>
    <property type="project" value="TreeGrafter"/>
</dbReference>
<dbReference type="FunFam" id="1.10.10.60:FF:000679">
    <property type="entry name" value="Homeobox protein aristaless"/>
    <property type="match status" value="1"/>
</dbReference>
<protein>
    <submittedName>
        <fullName evidence="14">Uncharacterized protein</fullName>
    </submittedName>
</protein>
<dbReference type="GO" id="GO:0000981">
    <property type="term" value="F:DNA-binding transcription factor activity, RNA polymerase II-specific"/>
    <property type="evidence" value="ECO:0007669"/>
    <property type="project" value="InterPro"/>
</dbReference>
<keyword evidence="3" id="KW-0217">Developmental protein</keyword>
<keyword evidence="4" id="KW-0805">Transcription regulation</keyword>
<organism evidence="14 15">
    <name type="scientific">Clytia hemisphaerica</name>
    <dbReference type="NCBI Taxonomy" id="252671"/>
    <lineage>
        <taxon>Eukaryota</taxon>
        <taxon>Metazoa</taxon>
        <taxon>Cnidaria</taxon>
        <taxon>Hydrozoa</taxon>
        <taxon>Hydroidolina</taxon>
        <taxon>Leptothecata</taxon>
        <taxon>Obeliida</taxon>
        <taxon>Clytiidae</taxon>
        <taxon>Clytia</taxon>
    </lineage>
</organism>
<dbReference type="InterPro" id="IPR001356">
    <property type="entry name" value="HD"/>
</dbReference>
<dbReference type="InterPro" id="IPR023339">
    <property type="entry name" value="CVC"/>
</dbReference>
<feature type="compositionally biased region" description="Polar residues" evidence="11">
    <location>
        <begin position="97"/>
        <end position="109"/>
    </location>
</feature>
<dbReference type="PROSITE" id="PS00027">
    <property type="entry name" value="HOMEOBOX_1"/>
    <property type="match status" value="1"/>
</dbReference>
<evidence type="ECO:0000256" key="1">
    <source>
        <dbReference type="ARBA" id="ARBA00004123"/>
    </source>
</evidence>
<evidence type="ECO:0000256" key="10">
    <source>
        <dbReference type="RuleBase" id="RU000682"/>
    </source>
</evidence>
<dbReference type="PROSITE" id="PS50071">
    <property type="entry name" value="HOMEOBOX_2"/>
    <property type="match status" value="1"/>
</dbReference>
<feature type="region of interest" description="Disordered" evidence="11">
    <location>
        <begin position="97"/>
        <end position="125"/>
    </location>
</feature>
<evidence type="ECO:0000256" key="9">
    <source>
        <dbReference type="PROSITE-ProRule" id="PRU00108"/>
    </source>
</evidence>
<feature type="domain" description="CVC" evidence="13">
    <location>
        <begin position="274"/>
        <end position="306"/>
    </location>
</feature>
<feature type="compositionally biased region" description="Low complexity" evidence="11">
    <location>
        <begin position="184"/>
        <end position="197"/>
    </location>
</feature>